<evidence type="ECO:0000256" key="7">
    <source>
        <dbReference type="ARBA" id="ARBA00022801"/>
    </source>
</evidence>
<evidence type="ECO:0000256" key="6">
    <source>
        <dbReference type="ARBA" id="ARBA00022729"/>
    </source>
</evidence>
<dbReference type="InterPro" id="IPR035874">
    <property type="entry name" value="IDS"/>
</dbReference>
<evidence type="ECO:0000256" key="11">
    <source>
        <dbReference type="ARBA" id="ARBA00048348"/>
    </source>
</evidence>
<keyword evidence="17" id="KW-1185">Reference proteome</keyword>
<comment type="similarity">
    <text evidence="2">Belongs to the beta-class carbonic anhydrase family.</text>
</comment>
<dbReference type="GO" id="GO:0008270">
    <property type="term" value="F:zinc ion binding"/>
    <property type="evidence" value="ECO:0007669"/>
    <property type="project" value="InterPro"/>
</dbReference>
<evidence type="ECO:0000256" key="5">
    <source>
        <dbReference type="ARBA" id="ARBA00022723"/>
    </source>
</evidence>
<dbReference type="PANTHER" id="PTHR45953:SF1">
    <property type="entry name" value="IDURONATE 2-SULFATASE"/>
    <property type="match status" value="1"/>
</dbReference>
<sequence length="679" mass="74389" precursor="true">MSRLSAFVVSVCLCAISSAAEPRPNVLFIVVDDLKPVLGCYGDPTAITPAMDRISSGGTVFLNAHCPWPNSGPARASVMMSLRPEAHGVMDVATSMRAKDPKLQTLPQHFKNNGYATAGTGKIYDPRCVDDRETHDEPSWSVPFRKFAYAKTKFKNASRFALMADVRDDELPDGQIAASGIELLRTLSRSDAPFFLAVGFMKPHPPLIAPQKYWELYQRDQFSLSPHRGPIEYASGFSVHGTSMMRGYEGVPADGEFSEPLQREIIHGYYACASYVDAQIGLLVDELETLGLADNTTIVLCGDNGFHLGDHGMWGVNSPLEQASRVPLIIRPASGTAIASTTEPVESIDLFPTLCELSGIQCPETISGRSLVPLVNGTADQVRDGAITVFKNRGSIAYSYRTDQYRYTEWVNKYNKIAARELYDYKIDPHETRNRSADPEYAELRLRLARQMRADASDCQRLRAVSAVSDVALGMRTPDVNTLAAAAEALKRLKEGNARFVSGQSIHPHETRNWRSQLEEGQHPFAVVLGCSDSRVPPELLFDQGFGDLFVIRVAGNVVDTDVTASIEYAVHYLETPLVLILGHTGCGAVKATVDHFDNPSEQPREVVALIKRIEPALKNVPEDAQGAERMSGAVRTNVIHAVQKLSSIADVRQSIGMGQVRIVGAVYNMHTGTVDVIE</sequence>
<comment type="cofactor">
    <cofactor evidence="13">
        <name>Zn(2+)</name>
        <dbReference type="ChEBI" id="CHEBI:29105"/>
    </cofactor>
    <text evidence="13">Binds 1 zinc ion per subunit.</text>
</comment>
<feature type="chain" id="PRO_5022129368" description="carbonic anhydrase" evidence="14">
    <location>
        <begin position="20"/>
        <end position="679"/>
    </location>
</feature>
<dbReference type="InterPro" id="IPR015892">
    <property type="entry name" value="Carbonic_anhydrase_CS"/>
</dbReference>
<dbReference type="EMBL" id="CP037423">
    <property type="protein sequence ID" value="QDV42369.1"/>
    <property type="molecule type" value="Genomic_DNA"/>
</dbReference>
<evidence type="ECO:0000259" key="15">
    <source>
        <dbReference type="Pfam" id="PF00884"/>
    </source>
</evidence>
<dbReference type="Pfam" id="PF00484">
    <property type="entry name" value="Pro_CA"/>
    <property type="match status" value="1"/>
</dbReference>
<evidence type="ECO:0000313" key="17">
    <source>
        <dbReference type="Proteomes" id="UP000319004"/>
    </source>
</evidence>
<evidence type="ECO:0000313" key="16">
    <source>
        <dbReference type="EMBL" id="QDV42369.1"/>
    </source>
</evidence>
<keyword evidence="8 13" id="KW-0862">Zinc</keyword>
<accession>A0A518HNH6</accession>
<dbReference type="GO" id="GO:0015976">
    <property type="term" value="P:carbon utilization"/>
    <property type="evidence" value="ECO:0007669"/>
    <property type="project" value="InterPro"/>
</dbReference>
<organism evidence="16 17">
    <name type="scientific">Stieleria neptunia</name>
    <dbReference type="NCBI Taxonomy" id="2527979"/>
    <lineage>
        <taxon>Bacteria</taxon>
        <taxon>Pseudomonadati</taxon>
        <taxon>Planctomycetota</taxon>
        <taxon>Planctomycetia</taxon>
        <taxon>Pirellulales</taxon>
        <taxon>Pirellulaceae</taxon>
        <taxon>Stieleria</taxon>
    </lineage>
</organism>
<name>A0A518HNH6_9BACT</name>
<dbReference type="RefSeq" id="WP_197455930.1">
    <property type="nucleotide sequence ID" value="NZ_CP037423.1"/>
</dbReference>
<evidence type="ECO:0000256" key="12">
    <source>
        <dbReference type="PIRSR" id="PIRSR600917-52"/>
    </source>
</evidence>
<dbReference type="InterPro" id="IPR001765">
    <property type="entry name" value="Carbonic_anhydrase"/>
</dbReference>
<dbReference type="PROSITE" id="PS00705">
    <property type="entry name" value="PROK_CO2_ANHYDRASE_2"/>
    <property type="match status" value="1"/>
</dbReference>
<evidence type="ECO:0000256" key="13">
    <source>
        <dbReference type="PIRSR" id="PIRSR601765-1"/>
    </source>
</evidence>
<dbReference type="Gene3D" id="3.40.1050.10">
    <property type="entry name" value="Carbonic anhydrase"/>
    <property type="match status" value="1"/>
</dbReference>
<dbReference type="InterPro" id="IPR000917">
    <property type="entry name" value="Sulfatase_N"/>
</dbReference>
<evidence type="ECO:0000256" key="8">
    <source>
        <dbReference type="ARBA" id="ARBA00022833"/>
    </source>
</evidence>
<feature type="binding site" evidence="13">
    <location>
        <position position="531"/>
    </location>
    <ligand>
        <name>Zn(2+)</name>
        <dbReference type="ChEBI" id="CHEBI:29105"/>
    </ligand>
</feature>
<feature type="binding site" evidence="13">
    <location>
        <position position="533"/>
    </location>
    <ligand>
        <name>Zn(2+)</name>
        <dbReference type="ChEBI" id="CHEBI:29105"/>
    </ligand>
</feature>
<dbReference type="Gene3D" id="3.40.720.10">
    <property type="entry name" value="Alkaline Phosphatase, subunit A"/>
    <property type="match status" value="1"/>
</dbReference>
<dbReference type="Pfam" id="PF00884">
    <property type="entry name" value="Sulfatase"/>
    <property type="match status" value="1"/>
</dbReference>
<evidence type="ECO:0000256" key="9">
    <source>
        <dbReference type="ARBA" id="ARBA00022837"/>
    </source>
</evidence>
<proteinExistence type="inferred from homology"/>
<evidence type="ECO:0000256" key="14">
    <source>
        <dbReference type="SAM" id="SignalP"/>
    </source>
</evidence>
<feature type="domain" description="Sulfatase N-terminal" evidence="15">
    <location>
        <begin position="24"/>
        <end position="360"/>
    </location>
</feature>
<keyword evidence="10 16" id="KW-0456">Lyase</keyword>
<dbReference type="PANTHER" id="PTHR45953">
    <property type="entry name" value="IDURONATE 2-SULFATASE"/>
    <property type="match status" value="1"/>
</dbReference>
<dbReference type="PROSITE" id="PS00704">
    <property type="entry name" value="PROK_CO2_ANHYDRASE_1"/>
    <property type="match status" value="1"/>
</dbReference>
<dbReference type="GO" id="GO:0005737">
    <property type="term" value="C:cytoplasm"/>
    <property type="evidence" value="ECO:0007669"/>
    <property type="project" value="TreeGrafter"/>
</dbReference>
<dbReference type="Proteomes" id="UP000319004">
    <property type="component" value="Chromosome"/>
</dbReference>
<evidence type="ECO:0000256" key="1">
    <source>
        <dbReference type="ARBA" id="ARBA00001913"/>
    </source>
</evidence>
<evidence type="ECO:0000256" key="2">
    <source>
        <dbReference type="ARBA" id="ARBA00006217"/>
    </source>
</evidence>
<protein>
    <recommendedName>
        <fullName evidence="4">carbonic anhydrase</fullName>
        <ecNumber evidence="4">4.2.1.1</ecNumber>
    </recommendedName>
</protein>
<keyword evidence="9" id="KW-0106">Calcium</keyword>
<feature type="signal peptide" evidence="14">
    <location>
        <begin position="1"/>
        <end position="19"/>
    </location>
</feature>
<dbReference type="KEGG" id="snep:Enr13x_22140"/>
<dbReference type="GO" id="GO:0004089">
    <property type="term" value="F:carbonate dehydratase activity"/>
    <property type="evidence" value="ECO:0007669"/>
    <property type="project" value="UniProtKB-EC"/>
</dbReference>
<comment type="similarity">
    <text evidence="3">Belongs to the sulfatase family.</text>
</comment>
<feature type="modified residue" description="3-oxoalanine (Ser)" evidence="12">
    <location>
        <position position="71"/>
    </location>
</feature>
<dbReference type="InterPro" id="IPR036874">
    <property type="entry name" value="Carbonic_anhydrase_sf"/>
</dbReference>
<keyword evidence="5 13" id="KW-0479">Metal-binding</keyword>
<evidence type="ECO:0000256" key="3">
    <source>
        <dbReference type="ARBA" id="ARBA00008779"/>
    </source>
</evidence>
<dbReference type="SUPFAM" id="SSF53056">
    <property type="entry name" value="beta-carbonic anhydrase, cab"/>
    <property type="match status" value="1"/>
</dbReference>
<dbReference type="AlphaFoldDB" id="A0A518HNH6"/>
<keyword evidence="7" id="KW-0378">Hydrolase</keyword>
<comment type="PTM">
    <text evidence="12">The conversion to 3-oxoalanine (also known as C-formylglycine, FGly), of a serine or cysteine residue in prokaryotes and of a cysteine residue in eukaryotes, is critical for catalytic activity.</text>
</comment>
<dbReference type="SUPFAM" id="SSF53649">
    <property type="entry name" value="Alkaline phosphatase-like"/>
    <property type="match status" value="1"/>
</dbReference>
<dbReference type="CDD" id="cd16030">
    <property type="entry name" value="iduronate-2-sulfatase"/>
    <property type="match status" value="1"/>
</dbReference>
<dbReference type="EC" id="4.2.1.1" evidence="4"/>
<evidence type="ECO:0000256" key="4">
    <source>
        <dbReference type="ARBA" id="ARBA00012925"/>
    </source>
</evidence>
<gene>
    <name evidence="16" type="primary">cynT</name>
    <name evidence="16" type="ORF">Enr13x_22140</name>
</gene>
<evidence type="ECO:0000256" key="10">
    <source>
        <dbReference type="ARBA" id="ARBA00023239"/>
    </source>
</evidence>
<reference evidence="16 17" key="1">
    <citation type="submission" date="2019-03" db="EMBL/GenBank/DDBJ databases">
        <title>Deep-cultivation of Planctomycetes and their phenomic and genomic characterization uncovers novel biology.</title>
        <authorList>
            <person name="Wiegand S."/>
            <person name="Jogler M."/>
            <person name="Boedeker C."/>
            <person name="Pinto D."/>
            <person name="Vollmers J."/>
            <person name="Rivas-Marin E."/>
            <person name="Kohn T."/>
            <person name="Peeters S.H."/>
            <person name="Heuer A."/>
            <person name="Rast P."/>
            <person name="Oberbeckmann S."/>
            <person name="Bunk B."/>
            <person name="Jeske O."/>
            <person name="Meyerdierks A."/>
            <person name="Storesund J.E."/>
            <person name="Kallscheuer N."/>
            <person name="Luecker S."/>
            <person name="Lage O.M."/>
            <person name="Pohl T."/>
            <person name="Merkel B.J."/>
            <person name="Hornburger P."/>
            <person name="Mueller R.-W."/>
            <person name="Bruemmer F."/>
            <person name="Labrenz M."/>
            <person name="Spormann A.M."/>
            <person name="Op den Camp H."/>
            <person name="Overmann J."/>
            <person name="Amann R."/>
            <person name="Jetten M.S.M."/>
            <person name="Mascher T."/>
            <person name="Medema M.H."/>
            <person name="Devos D.P."/>
            <person name="Kaster A.-K."/>
            <person name="Ovreas L."/>
            <person name="Rohde M."/>
            <person name="Galperin M.Y."/>
            <person name="Jogler C."/>
        </authorList>
    </citation>
    <scope>NUCLEOTIDE SEQUENCE [LARGE SCALE GENOMIC DNA]</scope>
    <source>
        <strain evidence="16 17">Enr13</strain>
    </source>
</reference>
<keyword evidence="6 14" id="KW-0732">Signal</keyword>
<feature type="binding site" evidence="13">
    <location>
        <position position="584"/>
    </location>
    <ligand>
        <name>Zn(2+)</name>
        <dbReference type="ChEBI" id="CHEBI:29105"/>
    </ligand>
</feature>
<dbReference type="SMART" id="SM00947">
    <property type="entry name" value="Pro_CA"/>
    <property type="match status" value="1"/>
</dbReference>
<dbReference type="InterPro" id="IPR017850">
    <property type="entry name" value="Alkaline_phosphatase_core_sf"/>
</dbReference>
<dbReference type="GO" id="GO:0004423">
    <property type="term" value="F:iduronate-2-sulfatase activity"/>
    <property type="evidence" value="ECO:0007669"/>
    <property type="project" value="InterPro"/>
</dbReference>
<comment type="catalytic activity">
    <reaction evidence="11">
        <text>hydrogencarbonate + H(+) = CO2 + H2O</text>
        <dbReference type="Rhea" id="RHEA:10748"/>
        <dbReference type="ChEBI" id="CHEBI:15377"/>
        <dbReference type="ChEBI" id="CHEBI:15378"/>
        <dbReference type="ChEBI" id="CHEBI:16526"/>
        <dbReference type="ChEBI" id="CHEBI:17544"/>
        <dbReference type="EC" id="4.2.1.1"/>
    </reaction>
</comment>
<comment type="cofactor">
    <cofactor evidence="1">
        <name>Ca(2+)</name>
        <dbReference type="ChEBI" id="CHEBI:29108"/>
    </cofactor>
</comment>
<dbReference type="CDD" id="cd03378">
    <property type="entry name" value="beta_CA_cladeC"/>
    <property type="match status" value="1"/>
</dbReference>
<feature type="binding site" evidence="13">
    <location>
        <position position="587"/>
    </location>
    <ligand>
        <name>Zn(2+)</name>
        <dbReference type="ChEBI" id="CHEBI:29105"/>
    </ligand>
</feature>